<reference evidence="8 9" key="1">
    <citation type="submission" date="2018-05" db="EMBL/GenBank/DDBJ databases">
        <title>Genome sequencing and assembly of the regulated plant pathogen Lachnellula willkommii and related sister species for the development of diagnostic species identification markers.</title>
        <authorList>
            <person name="Giroux E."/>
            <person name="Bilodeau G."/>
        </authorList>
    </citation>
    <scope>NUCLEOTIDE SEQUENCE [LARGE SCALE GENOMIC DNA]</scope>
    <source>
        <strain evidence="8 9">CBS 197.66</strain>
    </source>
</reference>
<name>A0A8H8UGE4_9HELO</name>
<dbReference type="Gene3D" id="1.10.630.10">
    <property type="entry name" value="Cytochrome P450"/>
    <property type="match status" value="1"/>
</dbReference>
<keyword evidence="7" id="KW-0812">Transmembrane</keyword>
<dbReference type="GO" id="GO:0020037">
    <property type="term" value="F:heme binding"/>
    <property type="evidence" value="ECO:0007669"/>
    <property type="project" value="InterPro"/>
</dbReference>
<dbReference type="Pfam" id="PF00067">
    <property type="entry name" value="p450"/>
    <property type="match status" value="1"/>
</dbReference>
<evidence type="ECO:0000256" key="7">
    <source>
        <dbReference type="SAM" id="Phobius"/>
    </source>
</evidence>
<dbReference type="EMBL" id="QGMJ01000047">
    <property type="protein sequence ID" value="TVY44107.1"/>
    <property type="molecule type" value="Genomic_DNA"/>
</dbReference>
<keyword evidence="8" id="KW-0808">Transferase</keyword>
<dbReference type="GO" id="GO:0008168">
    <property type="term" value="F:methyltransferase activity"/>
    <property type="evidence" value="ECO:0007669"/>
    <property type="project" value="UniProtKB-KW"/>
</dbReference>
<dbReference type="InterPro" id="IPR036396">
    <property type="entry name" value="Cyt_P450_sf"/>
</dbReference>
<keyword evidence="8" id="KW-0489">Methyltransferase</keyword>
<evidence type="ECO:0000256" key="1">
    <source>
        <dbReference type="ARBA" id="ARBA00001971"/>
    </source>
</evidence>
<dbReference type="PANTHER" id="PTHR24305:SF232">
    <property type="entry name" value="P450, PUTATIVE (EUROFUNG)-RELATED"/>
    <property type="match status" value="1"/>
</dbReference>
<keyword evidence="4 5" id="KW-0408">Iron</keyword>
<keyword evidence="7" id="KW-1133">Transmembrane helix</keyword>
<dbReference type="FunFam" id="1.10.630.10:FF:000050">
    <property type="entry name" value="Cytochrome P450 monooxygenase"/>
    <property type="match status" value="1"/>
</dbReference>
<dbReference type="PRINTS" id="PR00385">
    <property type="entry name" value="P450"/>
</dbReference>
<dbReference type="GO" id="GO:0005506">
    <property type="term" value="F:iron ion binding"/>
    <property type="evidence" value="ECO:0007669"/>
    <property type="project" value="InterPro"/>
</dbReference>
<dbReference type="InterPro" id="IPR002401">
    <property type="entry name" value="Cyt_P450_E_grp-I"/>
</dbReference>
<keyword evidence="6" id="KW-0560">Oxidoreductase</keyword>
<sequence>MSSINISSWQPLALVSIVLVAMLVAKVLRSRFRSGLRQLPGPYLAAYSPLWNITNAASGDSHESFRKLHEKYGQVVRTGPNHVAIADPAMVSVIYGTNNNFLKSDFYVTFGTPYQKTMMQSMFSTREKAQHKSLRQAVSNKYSMTSLRNFELQIDSCNAKFIEILREFATTNEVVDFGTWLQWYAFDVIGAITFSTPFGFMDEREDIQNIIHGLEGGFWYGSIVGQVPGAHRWLLGNQQLINLFSTVLDTVNPVPKIVKMVEAAITHYDQDTLCNATRTDFLSLFRKEAKKSPDRMPHRDLMNHLMNNLLAGSDTTAISLRAIFYYLVQNPRCLEILRQEIDTAEREKRISEHITLAESLQMPYLQACMKEAMRLHPGIGFPLERVVPLEGLAVGNVLLPAGTIVGMHAWVVHHDKTIFGEDADDFRPERWLAQDVDNIRRMDKCFLSRNQFGAGTRSCIGKNISMMEMGKLVPQVLRNFDIEWASKDAKWQVKTFWLAKQTGVHMRFQTRNKGQVNM</sequence>
<evidence type="ECO:0000256" key="3">
    <source>
        <dbReference type="ARBA" id="ARBA00022723"/>
    </source>
</evidence>
<dbReference type="OrthoDB" id="3934656at2759"/>
<evidence type="ECO:0000313" key="8">
    <source>
        <dbReference type="EMBL" id="TVY44107.1"/>
    </source>
</evidence>
<comment type="caution">
    <text evidence="8">The sequence shown here is derived from an EMBL/GenBank/DDBJ whole genome shotgun (WGS) entry which is preliminary data.</text>
</comment>
<evidence type="ECO:0000313" key="9">
    <source>
        <dbReference type="Proteomes" id="UP000462212"/>
    </source>
</evidence>
<feature type="transmembrane region" description="Helical" evidence="7">
    <location>
        <begin position="6"/>
        <end position="28"/>
    </location>
</feature>
<dbReference type="InterPro" id="IPR017972">
    <property type="entry name" value="Cyt_P450_CS"/>
</dbReference>
<keyword evidence="9" id="KW-1185">Reference proteome</keyword>
<dbReference type="SUPFAM" id="SSF48264">
    <property type="entry name" value="Cytochrome P450"/>
    <property type="match status" value="1"/>
</dbReference>
<dbReference type="PROSITE" id="PS00086">
    <property type="entry name" value="CYTOCHROME_P450"/>
    <property type="match status" value="1"/>
</dbReference>
<evidence type="ECO:0000256" key="4">
    <source>
        <dbReference type="ARBA" id="ARBA00023004"/>
    </source>
</evidence>
<dbReference type="PANTHER" id="PTHR24305">
    <property type="entry name" value="CYTOCHROME P450"/>
    <property type="match status" value="1"/>
</dbReference>
<dbReference type="GO" id="GO:0016705">
    <property type="term" value="F:oxidoreductase activity, acting on paired donors, with incorporation or reduction of molecular oxygen"/>
    <property type="evidence" value="ECO:0007669"/>
    <property type="project" value="InterPro"/>
</dbReference>
<evidence type="ECO:0000256" key="2">
    <source>
        <dbReference type="ARBA" id="ARBA00010617"/>
    </source>
</evidence>
<keyword evidence="6" id="KW-0503">Monooxygenase</keyword>
<comment type="similarity">
    <text evidence="2 6">Belongs to the cytochrome P450 family.</text>
</comment>
<dbReference type="InterPro" id="IPR050121">
    <property type="entry name" value="Cytochrome_P450_monoxygenase"/>
</dbReference>
<dbReference type="PRINTS" id="PR00463">
    <property type="entry name" value="EP450I"/>
</dbReference>
<feature type="binding site" description="axial binding residue" evidence="5">
    <location>
        <position position="459"/>
    </location>
    <ligand>
        <name>heme</name>
        <dbReference type="ChEBI" id="CHEBI:30413"/>
    </ligand>
    <ligandPart>
        <name>Fe</name>
        <dbReference type="ChEBI" id="CHEBI:18248"/>
    </ligandPart>
</feature>
<dbReference type="GO" id="GO:0032259">
    <property type="term" value="P:methylation"/>
    <property type="evidence" value="ECO:0007669"/>
    <property type="project" value="UniProtKB-KW"/>
</dbReference>
<keyword evidence="3 5" id="KW-0479">Metal-binding</keyword>
<dbReference type="GO" id="GO:0004497">
    <property type="term" value="F:monooxygenase activity"/>
    <property type="evidence" value="ECO:0007669"/>
    <property type="project" value="UniProtKB-KW"/>
</dbReference>
<dbReference type="Proteomes" id="UP000462212">
    <property type="component" value="Unassembled WGS sequence"/>
</dbReference>
<evidence type="ECO:0000256" key="5">
    <source>
        <dbReference type="PIRSR" id="PIRSR602401-1"/>
    </source>
</evidence>
<keyword evidence="5 6" id="KW-0349">Heme</keyword>
<dbReference type="AlphaFoldDB" id="A0A8H8UGE4"/>
<protein>
    <submittedName>
        <fullName evidence="8">Pisatin demethylase</fullName>
    </submittedName>
</protein>
<comment type="cofactor">
    <cofactor evidence="1 5">
        <name>heme</name>
        <dbReference type="ChEBI" id="CHEBI:30413"/>
    </cofactor>
</comment>
<dbReference type="CDD" id="cd11060">
    <property type="entry name" value="CYP57A1-like"/>
    <property type="match status" value="1"/>
</dbReference>
<dbReference type="InterPro" id="IPR001128">
    <property type="entry name" value="Cyt_P450"/>
</dbReference>
<evidence type="ECO:0000256" key="6">
    <source>
        <dbReference type="RuleBase" id="RU000461"/>
    </source>
</evidence>
<proteinExistence type="inferred from homology"/>
<gene>
    <name evidence="8" type="primary">PDAT9_1</name>
    <name evidence="8" type="ORF">LSUB1_G001909</name>
</gene>
<keyword evidence="7" id="KW-0472">Membrane</keyword>
<organism evidence="8 9">
    <name type="scientific">Lachnellula subtilissima</name>
    <dbReference type="NCBI Taxonomy" id="602034"/>
    <lineage>
        <taxon>Eukaryota</taxon>
        <taxon>Fungi</taxon>
        <taxon>Dikarya</taxon>
        <taxon>Ascomycota</taxon>
        <taxon>Pezizomycotina</taxon>
        <taxon>Leotiomycetes</taxon>
        <taxon>Helotiales</taxon>
        <taxon>Lachnaceae</taxon>
        <taxon>Lachnellula</taxon>
    </lineage>
</organism>
<accession>A0A8H8UGE4</accession>